<evidence type="ECO:0000313" key="3">
    <source>
        <dbReference type="Proteomes" id="UP000034445"/>
    </source>
</evidence>
<dbReference type="Proteomes" id="UP000034445">
    <property type="component" value="Unassembled WGS sequence"/>
</dbReference>
<feature type="compositionally biased region" description="Polar residues" evidence="1">
    <location>
        <begin position="107"/>
        <end position="122"/>
    </location>
</feature>
<feature type="non-terminal residue" evidence="2">
    <location>
        <position position="1"/>
    </location>
</feature>
<accession>A0A0G1XL64</accession>
<comment type="caution">
    <text evidence="2">The sequence shown here is derived from an EMBL/GenBank/DDBJ whole genome shotgun (WGS) entry which is preliminary data.</text>
</comment>
<feature type="region of interest" description="Disordered" evidence="1">
    <location>
        <begin position="107"/>
        <end position="142"/>
    </location>
</feature>
<proteinExistence type="predicted"/>
<evidence type="ECO:0000313" key="2">
    <source>
        <dbReference type="EMBL" id="KKW32028.1"/>
    </source>
</evidence>
<gene>
    <name evidence="2" type="ORF">UY74_C0001G0001</name>
</gene>
<organism evidence="2 3">
    <name type="scientific">Candidatus Kaiserbacteria bacterium GW2011_GWC2_52_8b</name>
    <dbReference type="NCBI Taxonomy" id="1618676"/>
    <lineage>
        <taxon>Bacteria</taxon>
        <taxon>Candidatus Kaiseribacteriota</taxon>
    </lineage>
</organism>
<name>A0A0G1XL64_9BACT</name>
<reference evidence="2 3" key="1">
    <citation type="journal article" date="2015" name="Nature">
        <title>rRNA introns, odd ribosomes, and small enigmatic genomes across a large radiation of phyla.</title>
        <authorList>
            <person name="Brown C.T."/>
            <person name="Hug L.A."/>
            <person name="Thomas B.C."/>
            <person name="Sharon I."/>
            <person name="Castelle C.J."/>
            <person name="Singh A."/>
            <person name="Wilkins M.J."/>
            <person name="Williams K.H."/>
            <person name="Banfield J.F."/>
        </authorList>
    </citation>
    <scope>NUCLEOTIDE SEQUENCE [LARGE SCALE GENOMIC DNA]</scope>
</reference>
<dbReference type="AlphaFoldDB" id="A0A0G1XL64"/>
<dbReference type="EMBL" id="LCRF01000001">
    <property type="protein sequence ID" value="KKW32028.1"/>
    <property type="molecule type" value="Genomic_DNA"/>
</dbReference>
<evidence type="ECO:0000256" key="1">
    <source>
        <dbReference type="SAM" id="MobiDB-lite"/>
    </source>
</evidence>
<sequence>TRPTPTMKAFPLIGPGTICTRAASRPRELPRPSCAKVKPTGWRCARCGGSSPSSSRSEAKYLSASRRAPWPNARNCSMSFAPCCASSSSPMAAIPCARQCSRQSRLSHSYATSRRASNSSPSRCARADPTAVQPRISGRPSI</sequence>
<protein>
    <submittedName>
        <fullName evidence="2">Uncharacterized protein</fullName>
    </submittedName>
</protein>